<evidence type="ECO:0000313" key="1">
    <source>
        <dbReference type="EMBL" id="THU48226.1"/>
    </source>
</evidence>
<proteinExistence type="predicted"/>
<name>A0A4V4H3G9_MUSBA</name>
<sequence length="78" mass="8624">MNPYCFPEQKPILFVGIAQEQQDWDVEMSAIEDTAVDAIEQYISRERPAAASVTAASEACVVGHSDKKQMMCLAFNTP</sequence>
<dbReference type="EMBL" id="PYDT01000010">
    <property type="protein sequence ID" value="THU48226.1"/>
    <property type="molecule type" value="Genomic_DNA"/>
</dbReference>
<dbReference type="Proteomes" id="UP000317650">
    <property type="component" value="Chromosome 9"/>
</dbReference>
<gene>
    <name evidence="1" type="ORF">C4D60_Mb09t24000</name>
</gene>
<protein>
    <submittedName>
        <fullName evidence="1">Uncharacterized protein</fullName>
    </submittedName>
</protein>
<accession>A0A4V4H3G9</accession>
<organism evidence="1 2">
    <name type="scientific">Musa balbisiana</name>
    <name type="common">Banana</name>
    <dbReference type="NCBI Taxonomy" id="52838"/>
    <lineage>
        <taxon>Eukaryota</taxon>
        <taxon>Viridiplantae</taxon>
        <taxon>Streptophyta</taxon>
        <taxon>Embryophyta</taxon>
        <taxon>Tracheophyta</taxon>
        <taxon>Spermatophyta</taxon>
        <taxon>Magnoliopsida</taxon>
        <taxon>Liliopsida</taxon>
        <taxon>Zingiberales</taxon>
        <taxon>Musaceae</taxon>
        <taxon>Musa</taxon>
    </lineage>
</organism>
<keyword evidence="2" id="KW-1185">Reference proteome</keyword>
<comment type="caution">
    <text evidence="1">The sequence shown here is derived from an EMBL/GenBank/DDBJ whole genome shotgun (WGS) entry which is preliminary data.</text>
</comment>
<reference evidence="1 2" key="1">
    <citation type="journal article" date="2019" name="Nat. Plants">
        <title>Genome sequencing of Musa balbisiana reveals subgenome evolution and function divergence in polyploid bananas.</title>
        <authorList>
            <person name="Yao X."/>
        </authorList>
    </citation>
    <scope>NUCLEOTIDE SEQUENCE [LARGE SCALE GENOMIC DNA]</scope>
    <source>
        <strain evidence="2">cv. DH-PKW</strain>
        <tissue evidence="1">Leaves</tissue>
    </source>
</reference>
<dbReference type="AlphaFoldDB" id="A0A4V4H3G9"/>
<evidence type="ECO:0000313" key="2">
    <source>
        <dbReference type="Proteomes" id="UP000317650"/>
    </source>
</evidence>